<keyword evidence="1" id="KW-0547">Nucleotide-binding</keyword>
<dbReference type="Gene3D" id="3.30.200.20">
    <property type="entry name" value="Phosphorylase Kinase, domain 1"/>
    <property type="match status" value="1"/>
</dbReference>
<dbReference type="InterPro" id="IPR017441">
    <property type="entry name" value="Protein_kinase_ATP_BS"/>
</dbReference>
<dbReference type="Proteomes" id="UP000887540">
    <property type="component" value="Unplaced"/>
</dbReference>
<keyword evidence="3" id="KW-1185">Reference proteome</keyword>
<feature type="domain" description="Protein kinase" evidence="2">
    <location>
        <begin position="28"/>
        <end position="91"/>
    </location>
</feature>
<dbReference type="WBParaSite" id="ACRNAN_scaffold424.g31137.t1">
    <property type="protein sequence ID" value="ACRNAN_scaffold424.g31137.t1"/>
    <property type="gene ID" value="ACRNAN_scaffold424.g31137"/>
</dbReference>
<accession>A0A914DXR9</accession>
<feature type="binding site" evidence="1">
    <location>
        <position position="60"/>
    </location>
    <ligand>
        <name>ATP</name>
        <dbReference type="ChEBI" id="CHEBI:30616"/>
    </ligand>
</feature>
<dbReference type="InterPro" id="IPR011009">
    <property type="entry name" value="Kinase-like_dom_sf"/>
</dbReference>
<organism evidence="3 4">
    <name type="scientific">Acrobeloides nanus</name>
    <dbReference type="NCBI Taxonomy" id="290746"/>
    <lineage>
        <taxon>Eukaryota</taxon>
        <taxon>Metazoa</taxon>
        <taxon>Ecdysozoa</taxon>
        <taxon>Nematoda</taxon>
        <taxon>Chromadorea</taxon>
        <taxon>Rhabditida</taxon>
        <taxon>Tylenchina</taxon>
        <taxon>Cephalobomorpha</taxon>
        <taxon>Cephaloboidea</taxon>
        <taxon>Cephalobidae</taxon>
        <taxon>Acrobeloides</taxon>
    </lineage>
</organism>
<evidence type="ECO:0000256" key="1">
    <source>
        <dbReference type="PROSITE-ProRule" id="PRU10141"/>
    </source>
</evidence>
<dbReference type="Pfam" id="PF07714">
    <property type="entry name" value="PK_Tyr_Ser-Thr"/>
    <property type="match status" value="1"/>
</dbReference>
<dbReference type="InterPro" id="IPR000719">
    <property type="entry name" value="Prot_kinase_dom"/>
</dbReference>
<reference evidence="4" key="1">
    <citation type="submission" date="2022-11" db="UniProtKB">
        <authorList>
            <consortium name="WormBaseParasite"/>
        </authorList>
    </citation>
    <scope>IDENTIFICATION</scope>
</reference>
<dbReference type="InterPro" id="IPR001245">
    <property type="entry name" value="Ser-Thr/Tyr_kinase_cat_dom"/>
</dbReference>
<evidence type="ECO:0000313" key="3">
    <source>
        <dbReference type="Proteomes" id="UP000887540"/>
    </source>
</evidence>
<name>A0A914DXR9_9BILA</name>
<dbReference type="GO" id="GO:0004672">
    <property type="term" value="F:protein kinase activity"/>
    <property type="evidence" value="ECO:0007669"/>
    <property type="project" value="InterPro"/>
</dbReference>
<dbReference type="SUPFAM" id="SSF56112">
    <property type="entry name" value="Protein kinase-like (PK-like)"/>
    <property type="match status" value="1"/>
</dbReference>
<evidence type="ECO:0000259" key="2">
    <source>
        <dbReference type="PROSITE" id="PS50011"/>
    </source>
</evidence>
<proteinExistence type="predicted"/>
<dbReference type="PROSITE" id="PS00107">
    <property type="entry name" value="PROTEIN_KINASE_ATP"/>
    <property type="match status" value="1"/>
</dbReference>
<sequence length="91" mass="10330">MGSKPSSTKKEDIGDHLNLPFLIPKEEFAFHEKLGEGYFGIVTRATWQRSNGSKIPCAVKMIQKWEEKPVEAMGDIRGEISSMQKLKHKNI</sequence>
<keyword evidence="1" id="KW-0067">ATP-binding</keyword>
<evidence type="ECO:0000313" key="4">
    <source>
        <dbReference type="WBParaSite" id="ACRNAN_scaffold424.g31137.t1"/>
    </source>
</evidence>
<dbReference type="GO" id="GO:0005524">
    <property type="term" value="F:ATP binding"/>
    <property type="evidence" value="ECO:0007669"/>
    <property type="project" value="UniProtKB-UniRule"/>
</dbReference>
<dbReference type="PROSITE" id="PS50011">
    <property type="entry name" value="PROTEIN_KINASE_DOM"/>
    <property type="match status" value="1"/>
</dbReference>
<protein>
    <submittedName>
        <fullName evidence="4">Protein kinase domain-containing protein</fullName>
    </submittedName>
</protein>
<dbReference type="AlphaFoldDB" id="A0A914DXR9"/>